<keyword evidence="5" id="KW-0804">Transcription</keyword>
<dbReference type="GO" id="GO:0006355">
    <property type="term" value="P:regulation of DNA-templated transcription"/>
    <property type="evidence" value="ECO:0007669"/>
    <property type="project" value="InterPro"/>
</dbReference>
<dbReference type="SUPFAM" id="SSF46689">
    <property type="entry name" value="Homeodomain-like"/>
    <property type="match status" value="1"/>
</dbReference>
<dbReference type="Pfam" id="PF00158">
    <property type="entry name" value="Sigma54_activat"/>
    <property type="match status" value="1"/>
</dbReference>
<keyword evidence="4" id="KW-0238">DNA-binding</keyword>
<dbReference type="AlphaFoldDB" id="A0A2C8F7Q7"/>
<dbReference type="Pfam" id="PF02954">
    <property type="entry name" value="HTH_8"/>
    <property type="match status" value="1"/>
</dbReference>
<dbReference type="Gene3D" id="1.10.8.60">
    <property type="match status" value="1"/>
</dbReference>
<dbReference type="EMBL" id="LT907975">
    <property type="protein sequence ID" value="SOB58477.1"/>
    <property type="molecule type" value="Genomic_DNA"/>
</dbReference>
<keyword evidence="3" id="KW-0805">Transcription regulation</keyword>
<evidence type="ECO:0000256" key="2">
    <source>
        <dbReference type="ARBA" id="ARBA00022840"/>
    </source>
</evidence>
<dbReference type="PANTHER" id="PTHR32071">
    <property type="entry name" value="TRANSCRIPTIONAL REGULATORY PROTEIN"/>
    <property type="match status" value="1"/>
</dbReference>
<dbReference type="InterPro" id="IPR025943">
    <property type="entry name" value="Sigma_54_int_dom_ATP-bd_2"/>
</dbReference>
<dbReference type="GO" id="GO:0005524">
    <property type="term" value="F:ATP binding"/>
    <property type="evidence" value="ECO:0007669"/>
    <property type="project" value="UniProtKB-KW"/>
</dbReference>
<evidence type="ECO:0000256" key="5">
    <source>
        <dbReference type="ARBA" id="ARBA00023163"/>
    </source>
</evidence>
<dbReference type="FunFam" id="3.40.50.300:FF:000006">
    <property type="entry name" value="DNA-binding transcriptional regulator NtrC"/>
    <property type="match status" value="1"/>
</dbReference>
<reference evidence="8" key="1">
    <citation type="submission" date="2017-09" db="EMBL/GenBank/DDBJ databases">
        <authorList>
            <person name="Regsiter A."/>
            <person name="William W."/>
        </authorList>
    </citation>
    <scope>NUCLEOTIDE SEQUENCE [LARGE SCALE GENOMIC DNA]</scope>
    <source>
        <strain evidence="8">500-1</strain>
    </source>
</reference>
<dbReference type="OrthoDB" id="5496274at2"/>
<dbReference type="InterPro" id="IPR025662">
    <property type="entry name" value="Sigma_54_int_dom_ATP-bd_1"/>
</dbReference>
<proteinExistence type="predicted"/>
<protein>
    <submittedName>
        <fullName evidence="7">Sigma-54 factor interaction domain-containing protein</fullName>
    </submittedName>
</protein>
<dbReference type="InterPro" id="IPR009057">
    <property type="entry name" value="Homeodomain-like_sf"/>
</dbReference>
<organism evidence="7 8">
    <name type="scientific">Pseudodesulfovibrio profundus</name>
    <dbReference type="NCBI Taxonomy" id="57320"/>
    <lineage>
        <taxon>Bacteria</taxon>
        <taxon>Pseudomonadati</taxon>
        <taxon>Thermodesulfobacteriota</taxon>
        <taxon>Desulfovibrionia</taxon>
        <taxon>Desulfovibrionales</taxon>
        <taxon>Desulfovibrionaceae</taxon>
    </lineage>
</organism>
<dbReference type="InterPro" id="IPR058031">
    <property type="entry name" value="AAA_lid_NorR"/>
</dbReference>
<dbReference type="PANTHER" id="PTHR32071:SF113">
    <property type="entry name" value="ALGINATE BIOSYNTHESIS TRANSCRIPTIONAL REGULATORY PROTEIN ALGB"/>
    <property type="match status" value="1"/>
</dbReference>
<dbReference type="SUPFAM" id="SSF52540">
    <property type="entry name" value="P-loop containing nucleoside triphosphate hydrolases"/>
    <property type="match status" value="1"/>
</dbReference>
<keyword evidence="1" id="KW-0547">Nucleotide-binding</keyword>
<sequence length="456" mass="51123">MWKDTKIQILVAGSGKTCAPFVKAIADVHGVKIACLLDMQADPSSIELAKDIGVPLVNELPSYVDAANLDIIVNASKNDDVSTHINKNKPEHAVVLENAAARLVRLLTVSLRKKARYEGRFHAVQREMEQRGGKTRIIGKSIQMCEVMDLVERVAPTPTTVLLLGETGVGKDLIARAIHQQSHLNSRPYISINCTALTSSLMESELFGYKKGAFTGAEEDRKGLFEEADGGTLFLDEIGDMLPELQAKLLRFLQTGEIRRVGSTETTNVNVRVIAATNRDLEFAMDNETFRRDLYYRFNTFTIEIPPLRDRMMDIPYLVYHFITKAEAKLNKRLTGIADEALECMSRYDWPGNVRELENVIERAAILCKGDVIGPEDVALRIDDSGTFGCPVGKPAAEDQENSSVFQSKKDQVMENFEKKEMQRYLQETDGNVSEASRMSGIPRRTFYRKMKKYGM</sequence>
<dbReference type="RefSeq" id="WP_097011529.1">
    <property type="nucleotide sequence ID" value="NZ_LT907975.1"/>
</dbReference>
<dbReference type="CDD" id="cd00009">
    <property type="entry name" value="AAA"/>
    <property type="match status" value="1"/>
</dbReference>
<evidence type="ECO:0000256" key="3">
    <source>
        <dbReference type="ARBA" id="ARBA00023015"/>
    </source>
</evidence>
<dbReference type="InterPro" id="IPR002197">
    <property type="entry name" value="HTH_Fis"/>
</dbReference>
<name>A0A2C8F7Q7_9BACT</name>
<dbReference type="InterPro" id="IPR025944">
    <property type="entry name" value="Sigma_54_int_dom_CS"/>
</dbReference>
<evidence type="ECO:0000313" key="7">
    <source>
        <dbReference type="EMBL" id="SOB58477.1"/>
    </source>
</evidence>
<evidence type="ECO:0000313" key="8">
    <source>
        <dbReference type="Proteomes" id="UP000219215"/>
    </source>
</evidence>
<keyword evidence="8" id="KW-1185">Reference proteome</keyword>
<dbReference type="GO" id="GO:0043565">
    <property type="term" value="F:sequence-specific DNA binding"/>
    <property type="evidence" value="ECO:0007669"/>
    <property type="project" value="InterPro"/>
</dbReference>
<dbReference type="PROSITE" id="PS00676">
    <property type="entry name" value="SIGMA54_INTERACT_2"/>
    <property type="match status" value="1"/>
</dbReference>
<dbReference type="SMART" id="SM00382">
    <property type="entry name" value="AAA"/>
    <property type="match status" value="1"/>
</dbReference>
<dbReference type="InterPro" id="IPR003593">
    <property type="entry name" value="AAA+_ATPase"/>
</dbReference>
<dbReference type="KEGG" id="pprf:DPRO_1579"/>
<feature type="domain" description="Sigma-54 factor interaction" evidence="6">
    <location>
        <begin position="137"/>
        <end position="366"/>
    </location>
</feature>
<gene>
    <name evidence="7" type="ORF">DPRO_1579</name>
</gene>
<keyword evidence="2" id="KW-0067">ATP-binding</keyword>
<dbReference type="PRINTS" id="PR01590">
    <property type="entry name" value="HTHFIS"/>
</dbReference>
<dbReference type="PROSITE" id="PS00688">
    <property type="entry name" value="SIGMA54_INTERACT_3"/>
    <property type="match status" value="1"/>
</dbReference>
<dbReference type="InterPro" id="IPR027417">
    <property type="entry name" value="P-loop_NTPase"/>
</dbReference>
<dbReference type="Gene3D" id="3.40.50.300">
    <property type="entry name" value="P-loop containing nucleotide triphosphate hydrolases"/>
    <property type="match status" value="1"/>
</dbReference>
<dbReference type="PROSITE" id="PS00675">
    <property type="entry name" value="SIGMA54_INTERACT_1"/>
    <property type="match status" value="1"/>
</dbReference>
<dbReference type="Pfam" id="PF25601">
    <property type="entry name" value="AAA_lid_14"/>
    <property type="match status" value="1"/>
</dbReference>
<accession>A0A2C8F7Q7</accession>
<dbReference type="PROSITE" id="PS50045">
    <property type="entry name" value="SIGMA54_INTERACT_4"/>
    <property type="match status" value="1"/>
</dbReference>
<evidence type="ECO:0000256" key="4">
    <source>
        <dbReference type="ARBA" id="ARBA00023125"/>
    </source>
</evidence>
<dbReference type="Proteomes" id="UP000219215">
    <property type="component" value="Chromosome DPRO"/>
</dbReference>
<dbReference type="Gene3D" id="1.10.10.60">
    <property type="entry name" value="Homeodomain-like"/>
    <property type="match status" value="1"/>
</dbReference>
<dbReference type="InterPro" id="IPR002078">
    <property type="entry name" value="Sigma_54_int"/>
</dbReference>
<evidence type="ECO:0000259" key="6">
    <source>
        <dbReference type="PROSITE" id="PS50045"/>
    </source>
</evidence>
<evidence type="ECO:0000256" key="1">
    <source>
        <dbReference type="ARBA" id="ARBA00022741"/>
    </source>
</evidence>